<dbReference type="Proteomes" id="UP000006729">
    <property type="component" value="Chromosome 7"/>
</dbReference>
<comment type="caution">
    <text evidence="1">The sequence shown here is derived from an EMBL/GenBank/DDBJ whole genome shotgun (WGS) entry which is preliminary data.</text>
</comment>
<evidence type="ECO:0000313" key="1">
    <source>
        <dbReference type="EMBL" id="KAI9390819.1"/>
    </source>
</evidence>
<reference evidence="1 2" key="1">
    <citation type="journal article" date="2006" name="Science">
        <title>The genome of black cottonwood, Populus trichocarpa (Torr. &amp; Gray).</title>
        <authorList>
            <person name="Tuskan G.A."/>
            <person name="Difazio S."/>
            <person name="Jansson S."/>
            <person name="Bohlmann J."/>
            <person name="Grigoriev I."/>
            <person name="Hellsten U."/>
            <person name="Putnam N."/>
            <person name="Ralph S."/>
            <person name="Rombauts S."/>
            <person name="Salamov A."/>
            <person name="Schein J."/>
            <person name="Sterck L."/>
            <person name="Aerts A."/>
            <person name="Bhalerao R.R."/>
            <person name="Bhalerao R.P."/>
            <person name="Blaudez D."/>
            <person name="Boerjan W."/>
            <person name="Brun A."/>
            <person name="Brunner A."/>
            <person name="Busov V."/>
            <person name="Campbell M."/>
            <person name="Carlson J."/>
            <person name="Chalot M."/>
            <person name="Chapman J."/>
            <person name="Chen G.L."/>
            <person name="Cooper D."/>
            <person name="Coutinho P.M."/>
            <person name="Couturier J."/>
            <person name="Covert S."/>
            <person name="Cronk Q."/>
            <person name="Cunningham R."/>
            <person name="Davis J."/>
            <person name="Degroeve S."/>
            <person name="Dejardin A."/>
            <person name="Depamphilis C."/>
            <person name="Detter J."/>
            <person name="Dirks B."/>
            <person name="Dubchak I."/>
            <person name="Duplessis S."/>
            <person name="Ehlting J."/>
            <person name="Ellis B."/>
            <person name="Gendler K."/>
            <person name="Goodstein D."/>
            <person name="Gribskov M."/>
            <person name="Grimwood J."/>
            <person name="Groover A."/>
            <person name="Gunter L."/>
            <person name="Hamberger B."/>
            <person name="Heinze B."/>
            <person name="Helariutta Y."/>
            <person name="Henrissat B."/>
            <person name="Holligan D."/>
            <person name="Holt R."/>
            <person name="Huang W."/>
            <person name="Islam-Faridi N."/>
            <person name="Jones S."/>
            <person name="Jones-Rhoades M."/>
            <person name="Jorgensen R."/>
            <person name="Joshi C."/>
            <person name="Kangasjarvi J."/>
            <person name="Karlsson J."/>
            <person name="Kelleher C."/>
            <person name="Kirkpatrick R."/>
            <person name="Kirst M."/>
            <person name="Kohler A."/>
            <person name="Kalluri U."/>
            <person name="Larimer F."/>
            <person name="Leebens-Mack J."/>
            <person name="Leple J.C."/>
            <person name="Locascio P."/>
            <person name="Lou Y."/>
            <person name="Lucas S."/>
            <person name="Martin F."/>
            <person name="Montanini B."/>
            <person name="Napoli C."/>
            <person name="Nelson D.R."/>
            <person name="Nelson C."/>
            <person name="Nieminen K."/>
            <person name="Nilsson O."/>
            <person name="Pereda V."/>
            <person name="Peter G."/>
            <person name="Philippe R."/>
            <person name="Pilate G."/>
            <person name="Poliakov A."/>
            <person name="Razumovskaya J."/>
            <person name="Richardson P."/>
            <person name="Rinaldi C."/>
            <person name="Ritland K."/>
            <person name="Rouze P."/>
            <person name="Ryaboy D."/>
            <person name="Schmutz J."/>
            <person name="Schrader J."/>
            <person name="Segerman B."/>
            <person name="Shin H."/>
            <person name="Siddiqui A."/>
            <person name="Sterky F."/>
            <person name="Terry A."/>
            <person name="Tsai C.J."/>
            <person name="Uberbacher E."/>
            <person name="Unneberg P."/>
            <person name="Vahala J."/>
            <person name="Wall K."/>
            <person name="Wessler S."/>
            <person name="Yang G."/>
            <person name="Yin T."/>
            <person name="Douglas C."/>
            <person name="Marra M."/>
            <person name="Sandberg G."/>
            <person name="Van de Peer Y."/>
            <person name="Rokhsar D."/>
        </authorList>
    </citation>
    <scope>NUCLEOTIDE SEQUENCE [LARGE SCALE GENOMIC DNA]</scope>
    <source>
        <strain evidence="2">cv. Nisqually</strain>
    </source>
</reference>
<keyword evidence="2" id="KW-1185">Reference proteome</keyword>
<name>A0ACC0SNJ3_POPTR</name>
<protein>
    <submittedName>
        <fullName evidence="1">Uncharacterized protein</fullName>
    </submittedName>
</protein>
<evidence type="ECO:0000313" key="2">
    <source>
        <dbReference type="Proteomes" id="UP000006729"/>
    </source>
</evidence>
<accession>A0ACC0SNJ3</accession>
<sequence>MVEKKVAVLLRVAVKNCVGAWLSLLCLLQSEMKFNKKKCFMLVKRQSKTSDCL</sequence>
<gene>
    <name evidence="1" type="ORF">POPTR_007G003150v4</name>
</gene>
<dbReference type="EMBL" id="CM009296">
    <property type="protein sequence ID" value="KAI9390819.1"/>
    <property type="molecule type" value="Genomic_DNA"/>
</dbReference>
<organism evidence="1 2">
    <name type="scientific">Populus trichocarpa</name>
    <name type="common">Western balsam poplar</name>
    <name type="synonym">Populus balsamifera subsp. trichocarpa</name>
    <dbReference type="NCBI Taxonomy" id="3694"/>
    <lineage>
        <taxon>Eukaryota</taxon>
        <taxon>Viridiplantae</taxon>
        <taxon>Streptophyta</taxon>
        <taxon>Embryophyta</taxon>
        <taxon>Tracheophyta</taxon>
        <taxon>Spermatophyta</taxon>
        <taxon>Magnoliopsida</taxon>
        <taxon>eudicotyledons</taxon>
        <taxon>Gunneridae</taxon>
        <taxon>Pentapetalae</taxon>
        <taxon>rosids</taxon>
        <taxon>fabids</taxon>
        <taxon>Malpighiales</taxon>
        <taxon>Salicaceae</taxon>
        <taxon>Saliceae</taxon>
        <taxon>Populus</taxon>
    </lineage>
</organism>
<proteinExistence type="predicted"/>